<evidence type="ECO:0000256" key="8">
    <source>
        <dbReference type="ARBA" id="ARBA00038408"/>
    </source>
</evidence>
<dbReference type="Pfam" id="PF13616">
    <property type="entry name" value="Rotamase_3"/>
    <property type="match status" value="1"/>
</dbReference>
<dbReference type="Pfam" id="PF13624">
    <property type="entry name" value="SurA_N_3"/>
    <property type="match status" value="1"/>
</dbReference>
<evidence type="ECO:0000256" key="9">
    <source>
        <dbReference type="ARBA" id="ARBA00040743"/>
    </source>
</evidence>
<evidence type="ECO:0000256" key="6">
    <source>
        <dbReference type="ARBA" id="ARBA00023136"/>
    </source>
</evidence>
<feature type="transmembrane region" description="Helical" evidence="13">
    <location>
        <begin position="12"/>
        <end position="33"/>
    </location>
</feature>
<dbReference type="InterPro" id="IPR000297">
    <property type="entry name" value="PPIase_PpiC"/>
</dbReference>
<comment type="caution">
    <text evidence="15">The sequence shown here is derived from an EMBL/GenBank/DDBJ whole genome shotgun (WGS) entry which is preliminary data.</text>
</comment>
<evidence type="ECO:0000256" key="1">
    <source>
        <dbReference type="ARBA" id="ARBA00004382"/>
    </source>
</evidence>
<keyword evidence="7" id="KW-0143">Chaperone</keyword>
<reference evidence="16" key="1">
    <citation type="submission" date="2018-08" db="EMBL/GenBank/DDBJ databases">
        <title>Thalassotalea euphylliae genome.</title>
        <authorList>
            <person name="Summers S."/>
            <person name="Rice S.A."/>
            <person name="Freckelton M.L."/>
            <person name="Nedved B.T."/>
            <person name="Hadfield M.G."/>
        </authorList>
    </citation>
    <scope>NUCLEOTIDE SEQUENCE [LARGE SCALE GENOMIC DNA]</scope>
    <source>
        <strain evidence="16">H3</strain>
    </source>
</reference>
<keyword evidence="16" id="KW-1185">Reference proteome</keyword>
<keyword evidence="12" id="KW-0175">Coiled coil</keyword>
<dbReference type="InterPro" id="IPR027304">
    <property type="entry name" value="Trigger_fact/SurA_dom_sf"/>
</dbReference>
<name>A0A3E0U6D5_9GAMM</name>
<comment type="similarity">
    <text evidence="8">Belongs to the PpiD chaperone family.</text>
</comment>
<evidence type="ECO:0000256" key="2">
    <source>
        <dbReference type="ARBA" id="ARBA00022475"/>
    </source>
</evidence>
<evidence type="ECO:0000256" key="13">
    <source>
        <dbReference type="SAM" id="Phobius"/>
    </source>
</evidence>
<dbReference type="PANTHER" id="PTHR47529:SF1">
    <property type="entry name" value="PERIPLASMIC CHAPERONE PPID"/>
    <property type="match status" value="1"/>
</dbReference>
<keyword evidence="11 15" id="KW-0413">Isomerase</keyword>
<dbReference type="GO" id="GO:0003755">
    <property type="term" value="F:peptidyl-prolyl cis-trans isomerase activity"/>
    <property type="evidence" value="ECO:0007669"/>
    <property type="project" value="UniProtKB-KW"/>
</dbReference>
<proteinExistence type="inferred from homology"/>
<dbReference type="GO" id="GO:0005886">
    <property type="term" value="C:plasma membrane"/>
    <property type="evidence" value="ECO:0007669"/>
    <property type="project" value="UniProtKB-SubCell"/>
</dbReference>
<evidence type="ECO:0000256" key="12">
    <source>
        <dbReference type="SAM" id="Coils"/>
    </source>
</evidence>
<dbReference type="RefSeq" id="WP_116017837.1">
    <property type="nucleotide sequence ID" value="NZ_QUOT01000001.1"/>
</dbReference>
<dbReference type="AlphaFoldDB" id="A0A3E0U6D5"/>
<evidence type="ECO:0000256" key="5">
    <source>
        <dbReference type="ARBA" id="ARBA00022989"/>
    </source>
</evidence>
<protein>
    <recommendedName>
        <fullName evidence="9">Periplasmic chaperone PpiD</fullName>
    </recommendedName>
    <alternativeName>
        <fullName evidence="10">Periplasmic folding chaperone</fullName>
    </alternativeName>
</protein>
<dbReference type="PANTHER" id="PTHR47529">
    <property type="entry name" value="PEPTIDYL-PROLYL CIS-TRANS ISOMERASE D"/>
    <property type="match status" value="1"/>
</dbReference>
<dbReference type="Gene3D" id="3.10.50.40">
    <property type="match status" value="1"/>
</dbReference>
<sequence length="635" mass="69769">MLENIRENSQGVIAKVILGFIILTFAVAGIGGYSSSVDTSVAEVNGEKISQQAFDQAYQAQRNRMAQQFGDMFDTLSADPSYMANFRNGVLDNLINEKLIDQSVHELAIRVSDEDLKKTIREMPEFQVNGVFDNNRYLAIINQSGFFQSSDFRDYLRVELTRRQLSQALVTTEFSLPYQTEQLTTLQNQLRDVKFATISAEQFKAKVEVAEQEISDYYQSNQVMFENQEKVKVEYVALDVADIAKNVDVTSEEVNTFYRENINEFTKQEQRRVSHILVEAGEDEAAAKQQAEAILARIQAGEDFAELAKTESADTFSGENGGDLEWIERGVMDEAFDDAAFALATAGDVSGVVQTSFGFHIIKLTELVAEQIQSFEEVEQELTTRVKNDEAQNQFFELQQELARVAFEFPDSLDDAAGAVNAEVKTSGWLARNVNLAPFDAPSVIDAAFSDLVLSENLNSDVIEVNDGLVMVVRLAEHQPADVKPLSEVTAQITALLTNEKATAAAQTLVDDLVAKYNSGESIDAELSEAGSKFEEQVAMARFGAAVDSAIVRKAFTLPKPAENSIAAGTATLANGDLAIVQVTAVKAGNNAANPQLAEQKANQLAQETYKGYVDSLKADAKISQRESIQETSAF</sequence>
<dbReference type="InterPro" id="IPR052029">
    <property type="entry name" value="PpiD_chaperone"/>
</dbReference>
<gene>
    <name evidence="15" type="ORF">DXX94_17385</name>
</gene>
<evidence type="ECO:0000313" key="15">
    <source>
        <dbReference type="EMBL" id="REL32340.1"/>
    </source>
</evidence>
<keyword evidence="5 13" id="KW-1133">Transmembrane helix</keyword>
<dbReference type="SUPFAM" id="SSF109998">
    <property type="entry name" value="Triger factor/SurA peptide-binding domain-like"/>
    <property type="match status" value="1"/>
</dbReference>
<feature type="domain" description="PpiC" evidence="14">
    <location>
        <begin position="268"/>
        <end position="366"/>
    </location>
</feature>
<keyword evidence="11" id="KW-0697">Rotamase</keyword>
<evidence type="ECO:0000259" key="14">
    <source>
        <dbReference type="PROSITE" id="PS50198"/>
    </source>
</evidence>
<evidence type="ECO:0000256" key="4">
    <source>
        <dbReference type="ARBA" id="ARBA00022692"/>
    </source>
</evidence>
<evidence type="ECO:0000256" key="11">
    <source>
        <dbReference type="PROSITE-ProRule" id="PRU00278"/>
    </source>
</evidence>
<dbReference type="InterPro" id="IPR046357">
    <property type="entry name" value="PPIase_dom_sf"/>
</dbReference>
<evidence type="ECO:0000256" key="10">
    <source>
        <dbReference type="ARBA" id="ARBA00042775"/>
    </source>
</evidence>
<evidence type="ECO:0000256" key="7">
    <source>
        <dbReference type="ARBA" id="ARBA00023186"/>
    </source>
</evidence>
<evidence type="ECO:0000256" key="3">
    <source>
        <dbReference type="ARBA" id="ARBA00022519"/>
    </source>
</evidence>
<keyword evidence="4 13" id="KW-0812">Transmembrane</keyword>
<dbReference type="PROSITE" id="PS50198">
    <property type="entry name" value="PPIC_PPIASE_2"/>
    <property type="match status" value="1"/>
</dbReference>
<keyword evidence="6 13" id="KW-0472">Membrane</keyword>
<keyword evidence="2" id="KW-1003">Cell membrane</keyword>
<dbReference type="SUPFAM" id="SSF54534">
    <property type="entry name" value="FKBP-like"/>
    <property type="match status" value="1"/>
</dbReference>
<feature type="coiled-coil region" evidence="12">
    <location>
        <begin position="193"/>
        <end position="220"/>
    </location>
</feature>
<dbReference type="EMBL" id="QUOT01000001">
    <property type="protein sequence ID" value="REL32340.1"/>
    <property type="molecule type" value="Genomic_DNA"/>
</dbReference>
<accession>A0A3E0U6D5</accession>
<dbReference type="Proteomes" id="UP000256899">
    <property type="component" value="Unassembled WGS sequence"/>
</dbReference>
<dbReference type="Gene3D" id="1.10.4030.10">
    <property type="entry name" value="Porin chaperone SurA, peptide-binding domain"/>
    <property type="match status" value="1"/>
</dbReference>
<evidence type="ECO:0000313" key="16">
    <source>
        <dbReference type="Proteomes" id="UP000256899"/>
    </source>
</evidence>
<comment type="subcellular location">
    <subcellularLocation>
        <location evidence="1">Cell inner membrane</location>
        <topology evidence="1">Single-pass type II membrane protein</topology>
        <orientation evidence="1">Periplasmic side</orientation>
    </subcellularLocation>
</comment>
<keyword evidence="3" id="KW-0997">Cell inner membrane</keyword>
<organism evidence="15 16">
    <name type="scientific">Thalassotalea euphylliae</name>
    <dbReference type="NCBI Taxonomy" id="1655234"/>
    <lineage>
        <taxon>Bacteria</taxon>
        <taxon>Pseudomonadati</taxon>
        <taxon>Pseudomonadota</taxon>
        <taxon>Gammaproteobacteria</taxon>
        <taxon>Alteromonadales</taxon>
        <taxon>Colwelliaceae</taxon>
        <taxon>Thalassotalea</taxon>
    </lineage>
</organism>